<dbReference type="AlphaFoldDB" id="A0A8S1IUH1"/>
<feature type="signal peptide" evidence="1">
    <location>
        <begin position="1"/>
        <end position="25"/>
    </location>
</feature>
<keyword evidence="3" id="KW-1185">Reference proteome</keyword>
<evidence type="ECO:0000313" key="3">
    <source>
        <dbReference type="Proteomes" id="UP000708148"/>
    </source>
</evidence>
<proteinExistence type="predicted"/>
<name>A0A8S1IUH1_9CHLO</name>
<sequence length="287" mass="31248">MPAAAAMLWWLVLLTGSWQGPVAQADWHEEVQTGREHVAVPSRHLLAPSAGRFTVQEAEETLRGFGIEHGPILYMGKTADCPLRDLPENDTATLTVYCASTARMRACRGREGRPLFHMTCQNETCVDSLSFSATACNLNGRLGIPLEETVNRSCELSVPETDDALNLHMPFFLTPDGERSIFDCLFAWPTNSTVLIKYVCVEGFFSLEVSTFLGSGPLVPGKAEYHCIRDTRCGGEGEDGGLQFDGEFICYLPKGSRVALTNWAAGRGARQALFLGAPALALLFAAL</sequence>
<accession>A0A8S1IUH1</accession>
<evidence type="ECO:0000313" key="2">
    <source>
        <dbReference type="EMBL" id="CAD7698552.1"/>
    </source>
</evidence>
<feature type="chain" id="PRO_5035744121" evidence="1">
    <location>
        <begin position="26"/>
        <end position="287"/>
    </location>
</feature>
<evidence type="ECO:0000256" key="1">
    <source>
        <dbReference type="SAM" id="SignalP"/>
    </source>
</evidence>
<reference evidence="2" key="1">
    <citation type="submission" date="2020-12" db="EMBL/GenBank/DDBJ databases">
        <authorList>
            <person name="Iha C."/>
        </authorList>
    </citation>
    <scope>NUCLEOTIDE SEQUENCE</scope>
</reference>
<dbReference type="Proteomes" id="UP000708148">
    <property type="component" value="Unassembled WGS sequence"/>
</dbReference>
<protein>
    <submittedName>
        <fullName evidence="2">Uncharacterized protein</fullName>
    </submittedName>
</protein>
<gene>
    <name evidence="2" type="ORF">OSTQU699_LOCUS3913</name>
</gene>
<comment type="caution">
    <text evidence="2">The sequence shown here is derived from an EMBL/GenBank/DDBJ whole genome shotgun (WGS) entry which is preliminary data.</text>
</comment>
<dbReference type="EMBL" id="CAJHUC010000849">
    <property type="protein sequence ID" value="CAD7698552.1"/>
    <property type="molecule type" value="Genomic_DNA"/>
</dbReference>
<keyword evidence="1" id="KW-0732">Signal</keyword>
<organism evidence="2 3">
    <name type="scientific">Ostreobium quekettii</name>
    <dbReference type="NCBI Taxonomy" id="121088"/>
    <lineage>
        <taxon>Eukaryota</taxon>
        <taxon>Viridiplantae</taxon>
        <taxon>Chlorophyta</taxon>
        <taxon>core chlorophytes</taxon>
        <taxon>Ulvophyceae</taxon>
        <taxon>TCBD clade</taxon>
        <taxon>Bryopsidales</taxon>
        <taxon>Ostreobineae</taxon>
        <taxon>Ostreobiaceae</taxon>
        <taxon>Ostreobium</taxon>
    </lineage>
</organism>